<dbReference type="GO" id="GO:0035196">
    <property type="term" value="P:miRNA processing"/>
    <property type="evidence" value="ECO:0007669"/>
    <property type="project" value="TreeGrafter"/>
</dbReference>
<evidence type="ECO:0000256" key="3">
    <source>
        <dbReference type="ARBA" id="ARBA00022833"/>
    </source>
</evidence>
<evidence type="ECO:0000256" key="1">
    <source>
        <dbReference type="ARBA" id="ARBA00022723"/>
    </source>
</evidence>
<keyword evidence="1 4" id="KW-0479">Metal-binding</keyword>
<evidence type="ECO:0000313" key="9">
    <source>
        <dbReference type="Proteomes" id="UP000261420"/>
    </source>
</evidence>
<feature type="domain" description="C3H1-type" evidence="7">
    <location>
        <begin position="709"/>
        <end position="731"/>
    </location>
</feature>
<dbReference type="InterPro" id="IPR019734">
    <property type="entry name" value="TPR_rpt"/>
</dbReference>
<keyword evidence="2 4" id="KW-0863">Zinc-finger</keyword>
<protein>
    <submittedName>
        <fullName evidence="8">Zinc finger CCCH-type containing 7B</fullName>
    </submittedName>
</protein>
<proteinExistence type="predicted"/>
<organism evidence="8 9">
    <name type="scientific">Seriola dumerili</name>
    <name type="common">Greater amberjack</name>
    <name type="synonym">Caranx dumerili</name>
    <dbReference type="NCBI Taxonomy" id="41447"/>
    <lineage>
        <taxon>Eukaryota</taxon>
        <taxon>Metazoa</taxon>
        <taxon>Chordata</taxon>
        <taxon>Craniata</taxon>
        <taxon>Vertebrata</taxon>
        <taxon>Euteleostomi</taxon>
        <taxon>Actinopterygii</taxon>
        <taxon>Neopterygii</taxon>
        <taxon>Teleostei</taxon>
        <taxon>Neoteleostei</taxon>
        <taxon>Acanthomorphata</taxon>
        <taxon>Carangaria</taxon>
        <taxon>Carangiformes</taxon>
        <taxon>Carangidae</taxon>
        <taxon>Seriola</taxon>
    </lineage>
</organism>
<evidence type="ECO:0000256" key="5">
    <source>
        <dbReference type="SAM" id="Coils"/>
    </source>
</evidence>
<keyword evidence="9" id="KW-1185">Reference proteome</keyword>
<feature type="compositionally biased region" description="Gly residues" evidence="6">
    <location>
        <begin position="774"/>
        <end position="791"/>
    </location>
</feature>
<evidence type="ECO:0000256" key="2">
    <source>
        <dbReference type="ARBA" id="ARBA00022771"/>
    </source>
</evidence>
<feature type="domain" description="C3H1-type" evidence="7">
    <location>
        <begin position="865"/>
        <end position="888"/>
    </location>
</feature>
<feature type="coiled-coil region" evidence="5">
    <location>
        <begin position="389"/>
        <end position="419"/>
    </location>
</feature>
<evidence type="ECO:0000256" key="6">
    <source>
        <dbReference type="SAM" id="MobiDB-lite"/>
    </source>
</evidence>
<dbReference type="InterPro" id="IPR022755">
    <property type="entry name" value="Znf_C2H2_jaz"/>
</dbReference>
<dbReference type="InterPro" id="IPR011990">
    <property type="entry name" value="TPR-like_helical_dom_sf"/>
</dbReference>
<dbReference type="Proteomes" id="UP000261420">
    <property type="component" value="Unplaced"/>
</dbReference>
<feature type="zinc finger region" description="C3H1-type" evidence="4">
    <location>
        <begin position="709"/>
        <end position="731"/>
    </location>
</feature>
<dbReference type="InterPro" id="IPR036855">
    <property type="entry name" value="Znf_CCCH_sf"/>
</dbReference>
<name>A0A3B4UPP9_SERDU</name>
<dbReference type="InterPro" id="IPR000571">
    <property type="entry name" value="Znf_CCCH"/>
</dbReference>
<reference evidence="8" key="1">
    <citation type="submission" date="2025-08" db="UniProtKB">
        <authorList>
            <consortium name="Ensembl"/>
        </authorList>
    </citation>
    <scope>IDENTIFICATION</scope>
</reference>
<evidence type="ECO:0000313" key="8">
    <source>
        <dbReference type="Ensembl" id="ENSSDUP00000020328.1"/>
    </source>
</evidence>
<keyword evidence="3 4" id="KW-0862">Zinc</keyword>
<dbReference type="SUPFAM" id="SSF90229">
    <property type="entry name" value="CCCH zinc finger"/>
    <property type="match status" value="1"/>
</dbReference>
<feature type="region of interest" description="Disordered" evidence="6">
    <location>
        <begin position="760"/>
        <end position="791"/>
    </location>
</feature>
<dbReference type="AlphaFoldDB" id="A0A3B4UPP9"/>
<dbReference type="PANTHER" id="PTHR14928">
    <property type="entry name" value="MICRO-RNA BINDING ZINC FINGER CCCH DOMAIN-CONTAINING PROTEIN 7"/>
    <property type="match status" value="1"/>
</dbReference>
<dbReference type="Gene3D" id="1.25.40.10">
    <property type="entry name" value="Tetratricopeptide repeat domain"/>
    <property type="match status" value="1"/>
</dbReference>
<sequence length="1062" mass="118149">MEPARQKRKEEISKALKFIQSSLAYPEPEGYQDFLTQLVCNLLDEGNALFRDGEWERAAREFSEGLNVSCYAAGEDIQIPEVLLESLYVNRAAAYHSLGEYDRGVKDCDRALEGCKESRRALYRKALCLKELGKYKEAYNCTTDCLLITRLDKDVNELAQELAIRLGLKNRKPYVSAKEDALITTDVTNGNTTAEAVKVSGANLGNGVNPLSGLAPVSFRSMPQSVIPPAPPAASSVPATVDALEDSELMGDDLDSLLDCFPAEQESTETCIQAPFSPPSRTSTSAHTVPSVLPDPTPQLPPAFFISAVSQLNSLDSFPGGEQSTTTAALDTLDDLLTSQSLHALDNFSGVGGGAGTPNLGLTSAALDTLDGLDSLDDFLDTTPSAAAAEEVNESKTELETEEKSLDDLLDELDTLETVSDPAGQCGDVPTVGAKAVNQLDSLDALDSFPSVTLPAVSVGGTGLDSLSNFSSIGIPSALTAVAPVIRPAKNNYRERKNQALVTVSNPLSSTHEFLQACSACFPREGRGINTFVHKPDLVHSCERDILLCRRKAGHPSEWTRVRPMPARTSFRGPFVLCRKLLNTGDCKYREDCTFAYNQLEIDVWTEERKGMLDRSLLFEPASVTLDPVNSIIRLLQEHKGTFMFLCQECYDSKPRIISKRCRVSHTTCSNLDARHTFDANKCLAFVVRTHNVNYRKVRPLSVLCQLDLCHQAIRYGCQRENNCHYAHSIIELKTWRVQRHTGISPDEIVKVAAKYYDKQEQDSSKQKGNRLSSGGGGSKPRGGGGGGGGAGKNLNMKMKFACAQCWRDGLISEPEKALKYCTAKARHPWTKDRRVLLVKSLERSKWVQVRPLPHAKNFPLQYDICTQVLEKRKCNYTGKCTFAHSQEEREMWMYMKNNDLLDMQQIYDMWLTLTAQNRQADGAMFTQPVPEEKYIIMPTDYAEPMSGFHCRLCGKHSNSERQWQQHISTEKHKDRVFSCEGEDEALTWSYRFPGTNFELCPKLDGGCADGVCCDYAHSPEELREWTERRDFLRQKLAKAREDMLIMPDEFDFGKYNFLLQD</sequence>
<dbReference type="GO" id="GO:0008270">
    <property type="term" value="F:zinc ion binding"/>
    <property type="evidence" value="ECO:0007669"/>
    <property type="project" value="UniProtKB-KW"/>
</dbReference>
<dbReference type="Ensembl" id="ENSSDUT00000020690.1">
    <property type="protein sequence ID" value="ENSSDUP00000020328.1"/>
    <property type="gene ID" value="ENSSDUG00000014795.1"/>
</dbReference>
<dbReference type="GO" id="GO:0035198">
    <property type="term" value="F:miRNA binding"/>
    <property type="evidence" value="ECO:0007669"/>
    <property type="project" value="InterPro"/>
</dbReference>
<dbReference type="Pfam" id="PF12171">
    <property type="entry name" value="zf-C2H2_jaz"/>
    <property type="match status" value="1"/>
</dbReference>
<keyword evidence="5" id="KW-0175">Coiled coil</keyword>
<dbReference type="SUPFAM" id="SSF48452">
    <property type="entry name" value="TPR-like"/>
    <property type="match status" value="1"/>
</dbReference>
<accession>A0A3B4UPP9</accession>
<dbReference type="SMART" id="SM00028">
    <property type="entry name" value="TPR"/>
    <property type="match status" value="2"/>
</dbReference>
<evidence type="ECO:0000256" key="4">
    <source>
        <dbReference type="PROSITE-ProRule" id="PRU00723"/>
    </source>
</evidence>
<feature type="zinc finger region" description="C3H1-type" evidence="4">
    <location>
        <begin position="865"/>
        <end position="888"/>
    </location>
</feature>
<reference evidence="8" key="2">
    <citation type="submission" date="2025-09" db="UniProtKB">
        <authorList>
            <consortium name="Ensembl"/>
        </authorList>
    </citation>
    <scope>IDENTIFICATION</scope>
</reference>
<dbReference type="PANTHER" id="PTHR14928:SF6">
    <property type="entry name" value="ZINC FINGER CCCH DOMAIN-CONTAINING PROTEIN 7B"/>
    <property type="match status" value="1"/>
</dbReference>
<dbReference type="Gene3D" id="3.30.160.60">
    <property type="entry name" value="Classic Zinc Finger"/>
    <property type="match status" value="1"/>
</dbReference>
<dbReference type="InterPro" id="IPR039691">
    <property type="entry name" value="ZC3H7A/B"/>
</dbReference>
<dbReference type="SUPFAM" id="SSF57667">
    <property type="entry name" value="beta-beta-alpha zinc fingers"/>
    <property type="match status" value="1"/>
</dbReference>
<dbReference type="GeneTree" id="ENSGT00390000018542"/>
<dbReference type="PROSITE" id="PS50103">
    <property type="entry name" value="ZF_C3H1"/>
    <property type="match status" value="2"/>
</dbReference>
<dbReference type="InterPro" id="IPR036236">
    <property type="entry name" value="Znf_C2H2_sf"/>
</dbReference>
<dbReference type="OMA" id="QWQRHIS"/>
<evidence type="ECO:0000259" key="7">
    <source>
        <dbReference type="PROSITE" id="PS50103"/>
    </source>
</evidence>